<gene>
    <name evidence="3" type="ORF">BDZ83DRAFT_106923</name>
</gene>
<evidence type="ECO:0000313" key="3">
    <source>
        <dbReference type="EMBL" id="KAK1711968.1"/>
    </source>
</evidence>
<feature type="compositionally biased region" description="Basic residues" evidence="1">
    <location>
        <begin position="175"/>
        <end position="184"/>
    </location>
</feature>
<feature type="compositionally biased region" description="Polar residues" evidence="1">
    <location>
        <begin position="125"/>
        <end position="135"/>
    </location>
</feature>
<evidence type="ECO:0000256" key="1">
    <source>
        <dbReference type="SAM" id="MobiDB-lite"/>
    </source>
</evidence>
<sequence>MSIVDRNCRGVALQMSSHPSVPQSQSHPAPLISGFVAHITTQKKTCSMVTFLGLGDLQTTFLAATVGFPLFIFPPAVPFFSSPRRTAPRGGLRRLQAKRARCTGRSTDHRQQSCIRKPKKICTPPGSSAKQTSSLSRWRLCAGPAPFAEDGNDARTILQANAAGCAGSSPSSLTQRHRQQRQRSQRPLEGFLGVSERTA</sequence>
<feature type="transmembrane region" description="Helical" evidence="2">
    <location>
        <begin position="61"/>
        <end position="80"/>
    </location>
</feature>
<keyword evidence="2" id="KW-1133">Transmembrane helix</keyword>
<dbReference type="GeneID" id="85384958"/>
<keyword evidence="4" id="KW-1185">Reference proteome</keyword>
<feature type="region of interest" description="Disordered" evidence="1">
    <location>
        <begin position="99"/>
        <end position="135"/>
    </location>
</feature>
<dbReference type="RefSeq" id="XP_060359292.1">
    <property type="nucleotide sequence ID" value="XM_060501058.1"/>
</dbReference>
<feature type="region of interest" description="Disordered" evidence="1">
    <location>
        <begin position="163"/>
        <end position="199"/>
    </location>
</feature>
<keyword evidence="2" id="KW-0812">Transmembrane</keyword>
<keyword evidence="2" id="KW-0472">Membrane</keyword>
<dbReference type="Proteomes" id="UP001244207">
    <property type="component" value="Unassembled WGS sequence"/>
</dbReference>
<evidence type="ECO:0000313" key="4">
    <source>
        <dbReference type="Proteomes" id="UP001244207"/>
    </source>
</evidence>
<dbReference type="AlphaFoldDB" id="A0AAD8U890"/>
<reference evidence="3" key="1">
    <citation type="submission" date="2021-12" db="EMBL/GenBank/DDBJ databases">
        <title>Comparative genomics, transcriptomics and evolutionary studies reveal genomic signatures of adaptation to plant cell wall in hemibiotrophic fungi.</title>
        <authorList>
            <consortium name="DOE Joint Genome Institute"/>
            <person name="Baroncelli R."/>
            <person name="Diaz J.F."/>
            <person name="Benocci T."/>
            <person name="Peng M."/>
            <person name="Battaglia E."/>
            <person name="Haridas S."/>
            <person name="Andreopoulos W."/>
            <person name="Labutti K."/>
            <person name="Pangilinan J."/>
            <person name="Floch G.L."/>
            <person name="Makela M.R."/>
            <person name="Henrissat B."/>
            <person name="Grigoriev I.V."/>
            <person name="Crouch J.A."/>
            <person name="De Vries R.P."/>
            <person name="Sukno S.A."/>
            <person name="Thon M.R."/>
        </authorList>
    </citation>
    <scope>NUCLEOTIDE SEQUENCE</scope>
    <source>
        <strain evidence="3">CBS 112980</strain>
    </source>
</reference>
<comment type="caution">
    <text evidence="3">The sequence shown here is derived from an EMBL/GenBank/DDBJ whole genome shotgun (WGS) entry which is preliminary data.</text>
</comment>
<organism evidence="3 4">
    <name type="scientific">Glomerella acutata</name>
    <name type="common">Colletotrichum acutatum</name>
    <dbReference type="NCBI Taxonomy" id="27357"/>
    <lineage>
        <taxon>Eukaryota</taxon>
        <taxon>Fungi</taxon>
        <taxon>Dikarya</taxon>
        <taxon>Ascomycota</taxon>
        <taxon>Pezizomycotina</taxon>
        <taxon>Sordariomycetes</taxon>
        <taxon>Hypocreomycetidae</taxon>
        <taxon>Glomerellales</taxon>
        <taxon>Glomerellaceae</taxon>
        <taxon>Colletotrichum</taxon>
        <taxon>Colletotrichum acutatum species complex</taxon>
    </lineage>
</organism>
<name>A0AAD8U890_GLOAC</name>
<protein>
    <submittedName>
        <fullName evidence="3">Uncharacterized protein</fullName>
    </submittedName>
</protein>
<evidence type="ECO:0000256" key="2">
    <source>
        <dbReference type="SAM" id="Phobius"/>
    </source>
</evidence>
<dbReference type="EMBL" id="JAHMHS010000152">
    <property type="protein sequence ID" value="KAK1711968.1"/>
    <property type="molecule type" value="Genomic_DNA"/>
</dbReference>
<accession>A0AAD8U890</accession>
<proteinExistence type="predicted"/>